<organism evidence="2 3">
    <name type="scientific">Prevotella dentalis (strain ATCC 49559 / DSM 3688 / JCM 13448 / NCTC 12043 / ES 2772)</name>
    <name type="common">Mitsuokella dentalis</name>
    <dbReference type="NCBI Taxonomy" id="908937"/>
    <lineage>
        <taxon>Bacteria</taxon>
        <taxon>Pseudomonadati</taxon>
        <taxon>Bacteroidota</taxon>
        <taxon>Bacteroidia</taxon>
        <taxon>Bacteroidales</taxon>
        <taxon>Prevotellaceae</taxon>
        <taxon>Prevotella</taxon>
    </lineage>
</organism>
<gene>
    <name evidence="2" type="ordered locus">Prede_2521</name>
</gene>
<evidence type="ECO:0000313" key="2">
    <source>
        <dbReference type="EMBL" id="AGB29766.1"/>
    </source>
</evidence>
<sequence length="114" mass="13560">MTSMQTQLFISAITCNFNLRRPKVDKPTNVYCVIYQNGKQHYFATGLKVMPEQWNKKKQIAMVSNTLTTLDNRNNNILNDKIKQLKGYYQEYIDYLCNNPDDTDKLYKFIYRDI</sequence>
<dbReference type="HOGENOM" id="CLU_170334_0_0_10"/>
<proteinExistence type="predicted"/>
<name>L0JHH0_PREDD</name>
<accession>L0JHH0</accession>
<keyword evidence="3" id="KW-1185">Reference proteome</keyword>
<dbReference type="EMBL" id="CP003369">
    <property type="protein sequence ID" value="AGB29766.1"/>
    <property type="molecule type" value="Genomic_DNA"/>
</dbReference>
<protein>
    <recommendedName>
        <fullName evidence="1">Arm DNA-binding domain-containing protein</fullName>
    </recommendedName>
</protein>
<dbReference type="Proteomes" id="UP000010862">
    <property type="component" value="Chromosome 2"/>
</dbReference>
<dbReference type="InterPro" id="IPR035386">
    <property type="entry name" value="Arm-DNA-bind_5"/>
</dbReference>
<feature type="domain" description="Arm DNA-binding" evidence="1">
    <location>
        <begin position="30"/>
        <end position="92"/>
    </location>
</feature>
<evidence type="ECO:0000259" key="1">
    <source>
        <dbReference type="Pfam" id="PF17293"/>
    </source>
</evidence>
<dbReference type="Pfam" id="PF17293">
    <property type="entry name" value="Arm-DNA-bind_5"/>
    <property type="match status" value="1"/>
</dbReference>
<dbReference type="AlphaFoldDB" id="L0JHH0"/>
<dbReference type="OrthoDB" id="892893at2"/>
<dbReference type="PATRIC" id="fig|908937.9.peg.2663"/>
<dbReference type="RefSeq" id="WP_015310552.1">
    <property type="nucleotide sequence ID" value="NC_019968.1"/>
</dbReference>
<evidence type="ECO:0000313" key="3">
    <source>
        <dbReference type="Proteomes" id="UP000010862"/>
    </source>
</evidence>
<reference evidence="2" key="1">
    <citation type="submission" date="2012-02" db="EMBL/GenBank/DDBJ databases">
        <title>Complete sequence of chromosome 2 of Prevotella dentalis DSM 3688.</title>
        <authorList>
            <consortium name="US DOE Joint Genome Institute (JGI-PGF)"/>
            <person name="Lucas S."/>
            <person name="Copeland A."/>
            <person name="Lapidus A."/>
            <person name="Glavina del Rio T."/>
            <person name="Dalin E."/>
            <person name="Tice H."/>
            <person name="Bruce D."/>
            <person name="Goodwin L."/>
            <person name="Pitluck S."/>
            <person name="Peters L."/>
            <person name="Mikhailova N."/>
            <person name="Chertkov O."/>
            <person name="Kyrpides N."/>
            <person name="Mavromatis K."/>
            <person name="Ivanova N."/>
            <person name="Brettin T."/>
            <person name="Detter J.C."/>
            <person name="Han C."/>
            <person name="Larimer F."/>
            <person name="Land M."/>
            <person name="Hauser L."/>
            <person name="Markowitz V."/>
            <person name="Cheng J.-F."/>
            <person name="Hugenholtz P."/>
            <person name="Woyke T."/>
            <person name="Wu D."/>
            <person name="Gronow S."/>
            <person name="Wellnitz S."/>
            <person name="Brambilla E."/>
            <person name="Klenk H.-P."/>
            <person name="Eisen J.A."/>
        </authorList>
    </citation>
    <scope>NUCLEOTIDE SEQUENCE [LARGE SCALE GENOMIC DNA]</scope>
    <source>
        <strain evidence="2">DSM 3688</strain>
    </source>
</reference>
<dbReference type="KEGG" id="pdt:Prede_2521"/>